<dbReference type="InterPro" id="IPR023204">
    <property type="entry name" value="SP1917_dom_sf"/>
</dbReference>
<feature type="domain" description="YdhG-like" evidence="1">
    <location>
        <begin position="157"/>
        <end position="246"/>
    </location>
</feature>
<dbReference type="Gene3D" id="3.90.1150.200">
    <property type="match status" value="1"/>
</dbReference>
<name>A0ABX4EFY4_SEGBR</name>
<protein>
    <recommendedName>
        <fullName evidence="1">YdhG-like domain-containing protein</fullName>
    </recommendedName>
</protein>
<sequence>MDVFQMKFSKVYPCLFAKAERKGRTKEDVFAVTTWLTGYTDADLEKLLDSDVSYGDFLDHAPSMNPARANVKGRICGIKIEEIEDPRMRDLRILDKLVDDLAKGKTLEKIIGKNNNMWKCPKCGRTFRNDNQHHFCGKCKGPKTIDEYIDEQGEDIRPQLEQVRNAIREVLSEATEKIAWQMPTYREKKNIIHFAAFKNHIGLYPGEAAVAHFSNILDEYGFKYAKGSIQIPYTAEVPVDLIKQIAVWAKANIE</sequence>
<comment type="caution">
    <text evidence="2">The sequence shown here is derived from an EMBL/GenBank/DDBJ whole genome shotgun (WGS) entry which is preliminary data.</text>
</comment>
<dbReference type="RefSeq" id="WP_094448805.1">
    <property type="nucleotide sequence ID" value="NZ_CP091801.1"/>
</dbReference>
<evidence type="ECO:0000313" key="2">
    <source>
        <dbReference type="EMBL" id="OYP54178.1"/>
    </source>
</evidence>
<reference evidence="2 3" key="1">
    <citation type="submission" date="2017-08" db="EMBL/GenBank/DDBJ databases">
        <title>Comparative genomics of non-oral Prevotella species.</title>
        <authorList>
            <person name="Accetto T."/>
            <person name="Nograsek B."/>
            <person name="Avgustin G."/>
        </authorList>
    </citation>
    <scope>NUCLEOTIDE SEQUENCE [LARGE SCALE GENOMIC DNA]</scope>
    <source>
        <strain evidence="2 3">TC1-1</strain>
    </source>
</reference>
<keyword evidence="3" id="KW-1185">Reference proteome</keyword>
<proteinExistence type="predicted"/>
<dbReference type="Gene3D" id="1.10.8.290">
    <property type="entry name" value="uncharacterized protein sp1917 domain"/>
    <property type="match status" value="1"/>
</dbReference>
<evidence type="ECO:0000259" key="1">
    <source>
        <dbReference type="Pfam" id="PF08818"/>
    </source>
</evidence>
<organism evidence="2 3">
    <name type="scientific">Segatella bryantii</name>
    <name type="common">Prevotella bryantii</name>
    <dbReference type="NCBI Taxonomy" id="77095"/>
    <lineage>
        <taxon>Bacteria</taxon>
        <taxon>Pseudomonadati</taxon>
        <taxon>Bacteroidota</taxon>
        <taxon>Bacteroidia</taxon>
        <taxon>Bacteroidales</taxon>
        <taxon>Prevotellaceae</taxon>
        <taxon>Segatella</taxon>
    </lineage>
</organism>
<dbReference type="InterPro" id="IPR014580">
    <property type="entry name" value="UCP033199"/>
</dbReference>
<dbReference type="Pfam" id="PF08818">
    <property type="entry name" value="DUF1801"/>
    <property type="match status" value="1"/>
</dbReference>
<evidence type="ECO:0000313" key="3">
    <source>
        <dbReference type="Proteomes" id="UP000216189"/>
    </source>
</evidence>
<dbReference type="EMBL" id="NPJF01000050">
    <property type="protein sequence ID" value="OYP54178.1"/>
    <property type="molecule type" value="Genomic_DNA"/>
</dbReference>
<dbReference type="InterPro" id="IPR014922">
    <property type="entry name" value="YdhG-like"/>
</dbReference>
<accession>A0ABX4EFY4</accession>
<dbReference type="Pfam" id="PF09966">
    <property type="entry name" value="DUF2200"/>
    <property type="match status" value="1"/>
</dbReference>
<gene>
    <name evidence="2" type="ORF">CIK91_10180</name>
</gene>
<dbReference type="Proteomes" id="UP000216189">
    <property type="component" value="Unassembled WGS sequence"/>
</dbReference>
<dbReference type="SUPFAM" id="SSF159888">
    <property type="entry name" value="YdhG-like"/>
    <property type="match status" value="1"/>
</dbReference>